<proteinExistence type="predicted"/>
<organism evidence="1 2">
    <name type="scientific">Caenorhabditis angaria</name>
    <dbReference type="NCBI Taxonomy" id="860376"/>
    <lineage>
        <taxon>Eukaryota</taxon>
        <taxon>Metazoa</taxon>
        <taxon>Ecdysozoa</taxon>
        <taxon>Nematoda</taxon>
        <taxon>Chromadorea</taxon>
        <taxon>Rhabditida</taxon>
        <taxon>Rhabditina</taxon>
        <taxon>Rhabditomorpha</taxon>
        <taxon>Rhabditoidea</taxon>
        <taxon>Rhabditidae</taxon>
        <taxon>Peloderinae</taxon>
        <taxon>Caenorhabditis</taxon>
    </lineage>
</organism>
<keyword evidence="2" id="KW-1185">Reference proteome</keyword>
<reference evidence="1" key="1">
    <citation type="submission" date="2022-11" db="EMBL/GenBank/DDBJ databases">
        <authorList>
            <person name="Kikuchi T."/>
        </authorList>
    </citation>
    <scope>NUCLEOTIDE SEQUENCE</scope>
    <source>
        <strain evidence="1">PS1010</strain>
    </source>
</reference>
<gene>
    <name evidence="1" type="ORF">CAMP_LOCUS16473</name>
</gene>
<dbReference type="EMBL" id="CANHGI010000005">
    <property type="protein sequence ID" value="CAI5453836.1"/>
    <property type="molecule type" value="Genomic_DNA"/>
</dbReference>
<dbReference type="Proteomes" id="UP001152747">
    <property type="component" value="Unassembled WGS sequence"/>
</dbReference>
<dbReference type="AlphaFoldDB" id="A0A9P1NA51"/>
<evidence type="ECO:0000313" key="1">
    <source>
        <dbReference type="EMBL" id="CAI5453836.1"/>
    </source>
</evidence>
<sequence length="303" mass="35944">MESHLRRFSMKLYTVPFEEKNIFAFIKNSQEREIAEMLFGSILMKNLRDYSGGGYQFALDFSHRFQVIYRKMEDKLNRFESPEEAIKAMVRMGGDKLYFQMQFFDVIIRNMVPIIDYSKTSDKLLNDDILNFLYDISPQYWKDCKFRFDGLNDNFQMHYYIVKGIIYAAARLVIDTFRYFHDYQTKSGLFTGFTNLKNKHMELEQNANVEPGVIENDSEHVEDTMEVSAEVPNSPQFSSDQHEFDEFAQLVENSTRIDVECKWSSNKNQPKFLNLKILHFFPKLLNNYRLIGILFLYNYSALL</sequence>
<accession>A0A9P1NA51</accession>
<evidence type="ECO:0000313" key="2">
    <source>
        <dbReference type="Proteomes" id="UP001152747"/>
    </source>
</evidence>
<protein>
    <submittedName>
        <fullName evidence="1">Uncharacterized protein</fullName>
    </submittedName>
</protein>
<name>A0A9P1NA51_9PELO</name>
<comment type="caution">
    <text evidence="1">The sequence shown here is derived from an EMBL/GenBank/DDBJ whole genome shotgun (WGS) entry which is preliminary data.</text>
</comment>